<keyword evidence="3" id="KW-1185">Reference proteome</keyword>
<name>A0ABT0S1R5_9SPHN</name>
<reference evidence="2" key="1">
    <citation type="submission" date="2022-05" db="EMBL/GenBank/DDBJ databases">
        <authorList>
            <person name="Jo J.-H."/>
            <person name="Im W.-T."/>
        </authorList>
    </citation>
    <scope>NUCLEOTIDE SEQUENCE</scope>
    <source>
        <strain evidence="2">SE220</strain>
    </source>
</reference>
<dbReference type="Proteomes" id="UP001165342">
    <property type="component" value="Unassembled WGS sequence"/>
</dbReference>
<accession>A0ABT0S1R5</accession>
<evidence type="ECO:0000313" key="3">
    <source>
        <dbReference type="Proteomes" id="UP001165342"/>
    </source>
</evidence>
<dbReference type="SUPFAM" id="SSF88697">
    <property type="entry name" value="PUA domain-like"/>
    <property type="match status" value="1"/>
</dbReference>
<gene>
    <name evidence="2" type="ORF">LZ538_07010</name>
</gene>
<feature type="transmembrane region" description="Helical" evidence="1">
    <location>
        <begin position="228"/>
        <end position="254"/>
    </location>
</feature>
<keyword evidence="1" id="KW-1133">Transmembrane helix</keyword>
<evidence type="ECO:0000256" key="1">
    <source>
        <dbReference type="SAM" id="Phobius"/>
    </source>
</evidence>
<organism evidence="2 3">
    <name type="scientific">Sphingomonas hankyongi</name>
    <dbReference type="NCBI Taxonomy" id="2908209"/>
    <lineage>
        <taxon>Bacteria</taxon>
        <taxon>Pseudomonadati</taxon>
        <taxon>Pseudomonadota</taxon>
        <taxon>Alphaproteobacteria</taxon>
        <taxon>Sphingomonadales</taxon>
        <taxon>Sphingomonadaceae</taxon>
        <taxon>Sphingomonas</taxon>
    </lineage>
</organism>
<dbReference type="Gene3D" id="2.30.130.30">
    <property type="entry name" value="Hypothetical protein"/>
    <property type="match status" value="1"/>
</dbReference>
<evidence type="ECO:0000313" key="2">
    <source>
        <dbReference type="EMBL" id="MCL6729805.1"/>
    </source>
</evidence>
<dbReference type="RefSeq" id="WP_249831277.1">
    <property type="nucleotide sequence ID" value="NZ_JAMGBE010000002.1"/>
</dbReference>
<sequence length="268" mass="28589">MALKGLVIDRPWIGMILAGDKIWEVRSRGTAVRGRIALIEKGTGTVVGLATLADSLPALAPEQMQAHFAKHRIPPAKVAEPGFRWFTPWVLTDVRRLDRPVPYRHPSGAVTWVNLSAGDEAAILGSRRAGATSTTQPVPSANMVMPEHRVLAGRVVSQISDEAGLGIPAGASTRVRRDGSRLYIDVEWDDGLPAPRSVSGWRDVMGLFGVAGSALCALGAMIHLPLAILFSGITIFGALKWVGAMLVAMLVAVIGGHGDELEKIFGKR</sequence>
<dbReference type="InterPro" id="IPR015947">
    <property type="entry name" value="PUA-like_sf"/>
</dbReference>
<evidence type="ECO:0008006" key="4">
    <source>
        <dbReference type="Google" id="ProtNLM"/>
    </source>
</evidence>
<keyword evidence="1" id="KW-0472">Membrane</keyword>
<proteinExistence type="predicted"/>
<dbReference type="EMBL" id="JAMGBE010000002">
    <property type="protein sequence ID" value="MCL6729805.1"/>
    <property type="molecule type" value="Genomic_DNA"/>
</dbReference>
<feature type="transmembrane region" description="Helical" evidence="1">
    <location>
        <begin position="204"/>
        <end position="222"/>
    </location>
</feature>
<keyword evidence="1" id="KW-0812">Transmembrane</keyword>
<protein>
    <recommendedName>
        <fullName evidence="4">ASCH domain-containing protein</fullName>
    </recommendedName>
</protein>
<comment type="caution">
    <text evidence="2">The sequence shown here is derived from an EMBL/GenBank/DDBJ whole genome shotgun (WGS) entry which is preliminary data.</text>
</comment>